<dbReference type="Proteomes" id="UP000250079">
    <property type="component" value="Chromosome"/>
</dbReference>
<sequence>MSQSLTGINDSRTRHANPFTQQGPGRSRISHRYLLPILSSAVLTTSLSATSHSGQDDNAEPRLYSAIRASPVLLYSSATPATCSPGCITVTDYQSESTPLTFSRSYNPSVLTPENSPPRWRHRYEIRLTQAGNDRIVFDHHGNRHRFTPNPDGSYKPTRKTDGELQLKDGQYRWTDEHEIQHRFYGSLPTSLHFPDQQTLTLHYQQGQLAFVSDDKNRHMEIVHDRDDVSFIVPSGEQLFSKISDPCPPLPPPTDPTDPIERCDTEANPVPGFLDIQSGAGVSTLDARPASCQSYFVEFYGTLRGEEIESGLEEHPPYAAMVPTNRSFPIIDFINGDELIVVRSRDLGSPSYNNPDSPDALYDRLLRDAQQIQTQFLDPLEADGSVSGTENGRTTHISYGEQQQVTLHLLVRQDMASPAHWQQIESARLALAERYGISLQVVIIP</sequence>
<proteinExistence type="predicted"/>
<dbReference type="KEGG" id="gai:IMCC3135_22960"/>
<organism evidence="2 3">
    <name type="scientific">Granulosicoccus antarcticus IMCC3135</name>
    <dbReference type="NCBI Taxonomy" id="1192854"/>
    <lineage>
        <taxon>Bacteria</taxon>
        <taxon>Pseudomonadati</taxon>
        <taxon>Pseudomonadota</taxon>
        <taxon>Gammaproteobacteria</taxon>
        <taxon>Chromatiales</taxon>
        <taxon>Granulosicoccaceae</taxon>
        <taxon>Granulosicoccus</taxon>
    </lineage>
</organism>
<gene>
    <name evidence="2" type="ORF">IMCC3135_22960</name>
</gene>
<feature type="compositionally biased region" description="Polar residues" evidence="1">
    <location>
        <begin position="1"/>
        <end position="10"/>
    </location>
</feature>
<name>A0A2Z2NT00_9GAMM</name>
<dbReference type="EMBL" id="CP018632">
    <property type="protein sequence ID" value="ASJ74662.1"/>
    <property type="molecule type" value="Genomic_DNA"/>
</dbReference>
<accession>A0A2Z2NT00</accession>
<keyword evidence="3" id="KW-1185">Reference proteome</keyword>
<evidence type="ECO:0000256" key="1">
    <source>
        <dbReference type="SAM" id="MobiDB-lite"/>
    </source>
</evidence>
<evidence type="ECO:0000313" key="2">
    <source>
        <dbReference type="EMBL" id="ASJ74662.1"/>
    </source>
</evidence>
<dbReference type="Gene3D" id="3.40.1350.110">
    <property type="match status" value="1"/>
</dbReference>
<dbReference type="AlphaFoldDB" id="A0A2Z2NT00"/>
<protein>
    <submittedName>
        <fullName evidence="2">Uncharacterized protein</fullName>
    </submittedName>
</protein>
<feature type="region of interest" description="Disordered" evidence="1">
    <location>
        <begin position="1"/>
        <end position="26"/>
    </location>
</feature>
<reference evidence="2 3" key="1">
    <citation type="submission" date="2016-12" db="EMBL/GenBank/DDBJ databases">
        <authorList>
            <person name="Song W.-J."/>
            <person name="Kurnit D.M."/>
        </authorList>
    </citation>
    <scope>NUCLEOTIDE SEQUENCE [LARGE SCALE GENOMIC DNA]</scope>
    <source>
        <strain evidence="2 3">IMCC3135</strain>
    </source>
</reference>
<evidence type="ECO:0000313" key="3">
    <source>
        <dbReference type="Proteomes" id="UP000250079"/>
    </source>
</evidence>